<keyword evidence="4" id="KW-1185">Reference proteome</keyword>
<feature type="compositionally biased region" description="Basic and acidic residues" evidence="1">
    <location>
        <begin position="56"/>
        <end position="65"/>
    </location>
</feature>
<dbReference type="Proteomes" id="UP000474757">
    <property type="component" value="Unassembled WGS sequence"/>
</dbReference>
<evidence type="ECO:0000256" key="1">
    <source>
        <dbReference type="SAM" id="MobiDB-lite"/>
    </source>
</evidence>
<feature type="transmembrane region" description="Helical" evidence="2">
    <location>
        <begin position="35"/>
        <end position="53"/>
    </location>
</feature>
<keyword evidence="2" id="KW-1133">Transmembrane helix</keyword>
<reference evidence="3 4" key="1">
    <citation type="submission" date="2020-02" db="EMBL/GenBank/DDBJ databases">
        <title>Pseudoroseicyclus tamarix, sp. nov., isolated from offshore sediment of a Tamarix chinensis forest.</title>
        <authorList>
            <person name="Gai Y."/>
        </authorList>
    </citation>
    <scope>NUCLEOTIDE SEQUENCE [LARGE SCALE GENOMIC DNA]</scope>
    <source>
        <strain evidence="3 4">CLL3-39</strain>
    </source>
</reference>
<name>A0A6B2JEU7_9RHOB</name>
<dbReference type="AlphaFoldDB" id="A0A6B2JEU7"/>
<organism evidence="3 4">
    <name type="scientific">Pseudoroseicyclus tamaricis</name>
    <dbReference type="NCBI Taxonomy" id="2705421"/>
    <lineage>
        <taxon>Bacteria</taxon>
        <taxon>Pseudomonadati</taxon>
        <taxon>Pseudomonadota</taxon>
        <taxon>Alphaproteobacteria</taxon>
        <taxon>Rhodobacterales</taxon>
        <taxon>Paracoccaceae</taxon>
        <taxon>Pseudoroseicyclus</taxon>
    </lineage>
</organism>
<evidence type="ECO:0000256" key="2">
    <source>
        <dbReference type="SAM" id="Phobius"/>
    </source>
</evidence>
<dbReference type="Pfam" id="PF20506">
    <property type="entry name" value="DUF6732"/>
    <property type="match status" value="1"/>
</dbReference>
<proteinExistence type="predicted"/>
<keyword evidence="2" id="KW-0812">Transmembrane</keyword>
<gene>
    <name evidence="3" type="ORF">GZA08_00475</name>
</gene>
<feature type="region of interest" description="Disordered" evidence="1">
    <location>
        <begin position="56"/>
        <end position="76"/>
    </location>
</feature>
<evidence type="ECO:0000313" key="4">
    <source>
        <dbReference type="Proteomes" id="UP000474757"/>
    </source>
</evidence>
<keyword evidence="2" id="KW-0472">Membrane</keyword>
<sequence>MRPTIAIATLPPLLAPSLGLAHVGHIGELAGHDHWVAGAAIGAAVAAAVWGALKGRKDEGGKDAAEAEAEGDEVEA</sequence>
<dbReference type="InterPro" id="IPR046619">
    <property type="entry name" value="DUF6732"/>
</dbReference>
<evidence type="ECO:0000313" key="3">
    <source>
        <dbReference type="EMBL" id="NDU99442.1"/>
    </source>
</evidence>
<dbReference type="EMBL" id="JAAGAB010000001">
    <property type="protein sequence ID" value="NDU99442.1"/>
    <property type="molecule type" value="Genomic_DNA"/>
</dbReference>
<protein>
    <submittedName>
        <fullName evidence="3">Uncharacterized protein</fullName>
    </submittedName>
</protein>
<accession>A0A6B2JEU7</accession>
<feature type="compositionally biased region" description="Acidic residues" evidence="1">
    <location>
        <begin position="66"/>
        <end position="76"/>
    </location>
</feature>
<dbReference type="RefSeq" id="WP_163888936.1">
    <property type="nucleotide sequence ID" value="NZ_JAAFYS010000001.1"/>
</dbReference>
<comment type="caution">
    <text evidence="3">The sequence shown here is derived from an EMBL/GenBank/DDBJ whole genome shotgun (WGS) entry which is preliminary data.</text>
</comment>